<dbReference type="PANTHER" id="PTHR42852">
    <property type="entry name" value="THIOL:DISULFIDE INTERCHANGE PROTEIN DSBE"/>
    <property type="match status" value="1"/>
</dbReference>
<dbReference type="InterPro" id="IPR050553">
    <property type="entry name" value="Thioredoxin_ResA/DsbE_sf"/>
</dbReference>
<name>W4LBV1_9BACT</name>
<feature type="domain" description="Thioredoxin" evidence="6">
    <location>
        <begin position="56"/>
        <end position="206"/>
    </location>
</feature>
<feature type="chain" id="PRO_5004844502" description="Thioredoxin domain-containing protein" evidence="5">
    <location>
        <begin position="26"/>
        <end position="206"/>
    </location>
</feature>
<evidence type="ECO:0000313" key="8">
    <source>
        <dbReference type="Proteomes" id="UP000019140"/>
    </source>
</evidence>
<comment type="subcellular location">
    <subcellularLocation>
        <location evidence="1">Cell envelope</location>
    </subcellularLocation>
</comment>
<dbReference type="InterPro" id="IPR000866">
    <property type="entry name" value="AhpC/TSA"/>
</dbReference>
<dbReference type="AlphaFoldDB" id="W4LBV1"/>
<keyword evidence="5" id="KW-0732">Signal</keyword>
<feature type="signal peptide" evidence="5">
    <location>
        <begin position="1"/>
        <end position="25"/>
    </location>
</feature>
<keyword evidence="8" id="KW-1185">Reference proteome</keyword>
<comment type="caution">
    <text evidence="7">The sequence shown here is derived from an EMBL/GenBank/DDBJ whole genome shotgun (WGS) entry which is preliminary data.</text>
</comment>
<dbReference type="PANTHER" id="PTHR42852:SF6">
    <property type="entry name" value="THIOL:DISULFIDE INTERCHANGE PROTEIN DSBE"/>
    <property type="match status" value="1"/>
</dbReference>
<keyword evidence="2" id="KW-0201">Cytochrome c-type biogenesis</keyword>
<dbReference type="SUPFAM" id="SSF52833">
    <property type="entry name" value="Thioredoxin-like"/>
    <property type="match status" value="1"/>
</dbReference>
<keyword evidence="4" id="KW-0676">Redox-active center</keyword>
<evidence type="ECO:0000313" key="7">
    <source>
        <dbReference type="EMBL" id="ETW94776.1"/>
    </source>
</evidence>
<gene>
    <name evidence="7" type="ORF">ETSY2_49190</name>
</gene>
<sequence>MRTKFGIAMAAVALIAALGWFTTRAAQSPDTPPLQMQPVQSAARPVNMQTAARTSLTEPMKATLKTLPVLMGDRVDDRTFTGKVVVVTFFASWCQPCREEFGHLNKIYQAYHDRGVEIIAVNYFEDFDNLSDDTRLQKYLNLTKPPFTIVKGNDTVSQQFGTVTRIPTLFVFDKQGKRALYFFNKPDGSQPTIDMATLQQVIMTLI</sequence>
<evidence type="ECO:0000256" key="3">
    <source>
        <dbReference type="ARBA" id="ARBA00023157"/>
    </source>
</evidence>
<dbReference type="InterPro" id="IPR013766">
    <property type="entry name" value="Thioredoxin_domain"/>
</dbReference>
<dbReference type="Gene3D" id="3.40.30.10">
    <property type="entry name" value="Glutaredoxin"/>
    <property type="match status" value="1"/>
</dbReference>
<evidence type="ECO:0000256" key="1">
    <source>
        <dbReference type="ARBA" id="ARBA00004196"/>
    </source>
</evidence>
<dbReference type="GO" id="GO:0016209">
    <property type="term" value="F:antioxidant activity"/>
    <property type="evidence" value="ECO:0007669"/>
    <property type="project" value="InterPro"/>
</dbReference>
<dbReference type="InterPro" id="IPR036249">
    <property type="entry name" value="Thioredoxin-like_sf"/>
</dbReference>
<evidence type="ECO:0000256" key="2">
    <source>
        <dbReference type="ARBA" id="ARBA00022748"/>
    </source>
</evidence>
<dbReference type="GO" id="GO:0016491">
    <property type="term" value="F:oxidoreductase activity"/>
    <property type="evidence" value="ECO:0007669"/>
    <property type="project" value="InterPro"/>
</dbReference>
<dbReference type="HOGENOM" id="CLU_1329920_0_0_7"/>
<evidence type="ECO:0000259" key="6">
    <source>
        <dbReference type="PROSITE" id="PS51352"/>
    </source>
</evidence>
<dbReference type="Proteomes" id="UP000019140">
    <property type="component" value="Unassembled WGS sequence"/>
</dbReference>
<protein>
    <recommendedName>
        <fullName evidence="6">Thioredoxin domain-containing protein</fullName>
    </recommendedName>
</protein>
<dbReference type="GO" id="GO:0017004">
    <property type="term" value="P:cytochrome complex assembly"/>
    <property type="evidence" value="ECO:0007669"/>
    <property type="project" value="UniProtKB-KW"/>
</dbReference>
<keyword evidence="3" id="KW-1015">Disulfide bond</keyword>
<reference evidence="7 8" key="1">
    <citation type="journal article" date="2014" name="Nature">
        <title>An environmental bacterial taxon with a large and distinct metabolic repertoire.</title>
        <authorList>
            <person name="Wilson M.C."/>
            <person name="Mori T."/>
            <person name="Ruckert C."/>
            <person name="Uria A.R."/>
            <person name="Helf M.J."/>
            <person name="Takada K."/>
            <person name="Gernert C."/>
            <person name="Steffens U.A."/>
            <person name="Heycke N."/>
            <person name="Schmitt S."/>
            <person name="Rinke C."/>
            <person name="Helfrich E.J."/>
            <person name="Brachmann A.O."/>
            <person name="Gurgui C."/>
            <person name="Wakimoto T."/>
            <person name="Kracht M."/>
            <person name="Crusemann M."/>
            <person name="Hentschel U."/>
            <person name="Abe I."/>
            <person name="Matsunaga S."/>
            <person name="Kalinowski J."/>
            <person name="Takeyama H."/>
            <person name="Piel J."/>
        </authorList>
    </citation>
    <scope>NUCLEOTIDE SEQUENCE [LARGE SCALE GENOMIC DNA]</scope>
    <source>
        <strain evidence="8">TSY2</strain>
    </source>
</reference>
<dbReference type="CDD" id="cd02966">
    <property type="entry name" value="TlpA_like_family"/>
    <property type="match status" value="1"/>
</dbReference>
<dbReference type="GO" id="GO:0030313">
    <property type="term" value="C:cell envelope"/>
    <property type="evidence" value="ECO:0007669"/>
    <property type="project" value="UniProtKB-SubCell"/>
</dbReference>
<dbReference type="EMBL" id="AZHX01002410">
    <property type="protein sequence ID" value="ETW94776.1"/>
    <property type="molecule type" value="Genomic_DNA"/>
</dbReference>
<accession>W4LBV1</accession>
<evidence type="ECO:0000256" key="5">
    <source>
        <dbReference type="SAM" id="SignalP"/>
    </source>
</evidence>
<evidence type="ECO:0000256" key="4">
    <source>
        <dbReference type="ARBA" id="ARBA00023284"/>
    </source>
</evidence>
<dbReference type="Pfam" id="PF00578">
    <property type="entry name" value="AhpC-TSA"/>
    <property type="match status" value="1"/>
</dbReference>
<organism evidence="7 8">
    <name type="scientific">Candidatus Entotheonella gemina</name>
    <dbReference type="NCBI Taxonomy" id="1429439"/>
    <lineage>
        <taxon>Bacteria</taxon>
        <taxon>Pseudomonadati</taxon>
        <taxon>Nitrospinota/Tectimicrobiota group</taxon>
        <taxon>Candidatus Tectimicrobiota</taxon>
        <taxon>Candidatus Entotheonellia</taxon>
        <taxon>Candidatus Entotheonellales</taxon>
        <taxon>Candidatus Entotheonellaceae</taxon>
        <taxon>Candidatus Entotheonella</taxon>
    </lineage>
</organism>
<proteinExistence type="predicted"/>
<dbReference type="PROSITE" id="PS51352">
    <property type="entry name" value="THIOREDOXIN_2"/>
    <property type="match status" value="1"/>
</dbReference>